<organism evidence="2 3">
    <name type="scientific">Salpingoeca rosetta (strain ATCC 50818 / BSB-021)</name>
    <dbReference type="NCBI Taxonomy" id="946362"/>
    <lineage>
        <taxon>Eukaryota</taxon>
        <taxon>Choanoflagellata</taxon>
        <taxon>Craspedida</taxon>
        <taxon>Salpingoecidae</taxon>
        <taxon>Salpingoeca</taxon>
    </lineage>
</organism>
<dbReference type="STRING" id="946362.F2U279"/>
<protein>
    <submittedName>
        <fullName evidence="2">Uncharacterized protein</fullName>
    </submittedName>
</protein>
<dbReference type="Proteomes" id="UP000007799">
    <property type="component" value="Unassembled WGS sequence"/>
</dbReference>
<evidence type="ECO:0000256" key="1">
    <source>
        <dbReference type="SAM" id="MobiDB-lite"/>
    </source>
</evidence>
<dbReference type="AlphaFoldDB" id="F2U279"/>
<feature type="compositionally biased region" description="Low complexity" evidence="1">
    <location>
        <begin position="203"/>
        <end position="213"/>
    </location>
</feature>
<reference evidence="2" key="1">
    <citation type="submission" date="2009-08" db="EMBL/GenBank/DDBJ databases">
        <title>Annotation of Salpingoeca rosetta.</title>
        <authorList>
            <consortium name="The Broad Institute Genome Sequencing Platform"/>
            <person name="Russ C."/>
            <person name="Cuomo C."/>
            <person name="Burger G."/>
            <person name="Gray M.W."/>
            <person name="Holland P.W.H."/>
            <person name="King N."/>
            <person name="Lang F.B.F."/>
            <person name="Roger A.J."/>
            <person name="Ruiz-Trillo I."/>
            <person name="Young S.K."/>
            <person name="Zeng Q."/>
            <person name="Gargeya S."/>
            <person name="Alvarado L."/>
            <person name="Berlin A."/>
            <person name="Chapman S.B."/>
            <person name="Chen Z."/>
            <person name="Freedman E."/>
            <person name="Gellesch M."/>
            <person name="Goldberg J."/>
            <person name="Griggs A."/>
            <person name="Gujja S."/>
            <person name="Heilman E."/>
            <person name="Heiman D."/>
            <person name="Howarth C."/>
            <person name="Mehta T."/>
            <person name="Neiman D."/>
            <person name="Pearson M."/>
            <person name="Roberts A."/>
            <person name="Saif S."/>
            <person name="Shea T."/>
            <person name="Shenoy N."/>
            <person name="Sisk P."/>
            <person name="Stolte C."/>
            <person name="Sykes S."/>
            <person name="White J."/>
            <person name="Yandava C."/>
            <person name="Haas B."/>
            <person name="Nusbaum C."/>
            <person name="Birren B."/>
        </authorList>
    </citation>
    <scope>NUCLEOTIDE SEQUENCE</scope>
    <source>
        <strain evidence="2">ATCC 50818</strain>
    </source>
</reference>
<dbReference type="GeneID" id="16077527"/>
<name>F2U279_SALR5</name>
<feature type="region of interest" description="Disordered" evidence="1">
    <location>
        <begin position="182"/>
        <end position="262"/>
    </location>
</feature>
<evidence type="ECO:0000313" key="3">
    <source>
        <dbReference type="Proteomes" id="UP000007799"/>
    </source>
</evidence>
<accession>F2U279</accession>
<evidence type="ECO:0000313" key="2">
    <source>
        <dbReference type="EMBL" id="EGD81731.1"/>
    </source>
</evidence>
<dbReference type="InParanoid" id="F2U279"/>
<dbReference type="RefSeq" id="XP_004996935.1">
    <property type="nucleotide sequence ID" value="XM_004996878.1"/>
</dbReference>
<dbReference type="EMBL" id="GL832959">
    <property type="protein sequence ID" value="EGD81731.1"/>
    <property type="molecule type" value="Genomic_DNA"/>
</dbReference>
<feature type="compositionally biased region" description="Polar residues" evidence="1">
    <location>
        <begin position="214"/>
        <end position="224"/>
    </location>
</feature>
<feature type="compositionally biased region" description="Acidic residues" evidence="1">
    <location>
        <begin position="250"/>
        <end position="262"/>
    </location>
</feature>
<keyword evidence="3" id="KW-1185">Reference proteome</keyword>
<proteinExistence type="predicted"/>
<dbReference type="KEGG" id="sre:PTSG_02442"/>
<sequence length="340" mass="37885">MGSHEYEDALQRIVAETQDVKRKNDIVQEEIQHTQKLISGFPEDIIIETAKLYDLGKQELFQALLRLLQRSKLESSRIEEMKERIRRRNNELIVSNDISRQLLELQQANQAQQAFQASLMSKIAENRTYKPAVKRQERAIVALENLLQLLQTQPDAVSGQQQPSPLFTLLEEDNKRLQRLIAGDITDEEDEGVDDTRSDSSRADSTSRANASTGTTRRAITSGSGREASTLLEAPQTQQRHKGQHGSSGSDDDDGGDGVDDADPQEEIAALEREVLELEQTLTETARKQAEEVARLEMRVMEAEFTQDSDAMSLASIATAIRSLRPKSINSTTPTGATDA</sequence>
<gene>
    <name evidence="2" type="ORF">PTSG_02442</name>
</gene>